<evidence type="ECO:0000256" key="3">
    <source>
        <dbReference type="ARBA" id="ARBA00022833"/>
    </source>
</evidence>
<keyword evidence="7" id="KW-0732">Signal</keyword>
<keyword evidence="3" id="KW-0862">Zinc</keyword>
<organism evidence="9 10">
    <name type="scientific">Chaetoceros tenuissimus</name>
    <dbReference type="NCBI Taxonomy" id="426638"/>
    <lineage>
        <taxon>Eukaryota</taxon>
        <taxon>Sar</taxon>
        <taxon>Stramenopiles</taxon>
        <taxon>Ochrophyta</taxon>
        <taxon>Bacillariophyta</taxon>
        <taxon>Coscinodiscophyceae</taxon>
        <taxon>Chaetocerotophycidae</taxon>
        <taxon>Chaetocerotales</taxon>
        <taxon>Chaetocerotaceae</taxon>
        <taxon>Chaetoceros</taxon>
    </lineage>
</organism>
<evidence type="ECO:0000256" key="2">
    <source>
        <dbReference type="ARBA" id="ARBA00022771"/>
    </source>
</evidence>
<dbReference type="SMART" id="SM00184">
    <property type="entry name" value="RING"/>
    <property type="match status" value="1"/>
</dbReference>
<evidence type="ECO:0000256" key="7">
    <source>
        <dbReference type="SAM" id="SignalP"/>
    </source>
</evidence>
<feature type="chain" id="PRO_5042047530" description="RING-type domain-containing protein" evidence="7">
    <location>
        <begin position="26"/>
        <end position="354"/>
    </location>
</feature>
<feature type="signal peptide" evidence="7">
    <location>
        <begin position="1"/>
        <end position="25"/>
    </location>
</feature>
<proteinExistence type="predicted"/>
<dbReference type="Proteomes" id="UP001054902">
    <property type="component" value="Unassembled WGS sequence"/>
</dbReference>
<reference evidence="9 10" key="1">
    <citation type="journal article" date="2021" name="Sci. Rep.">
        <title>The genome of the diatom Chaetoceros tenuissimus carries an ancient integrated fragment of an extant virus.</title>
        <authorList>
            <person name="Hongo Y."/>
            <person name="Kimura K."/>
            <person name="Takaki Y."/>
            <person name="Yoshida Y."/>
            <person name="Baba S."/>
            <person name="Kobayashi G."/>
            <person name="Nagasaki K."/>
            <person name="Hano T."/>
            <person name="Tomaru Y."/>
        </authorList>
    </citation>
    <scope>NUCLEOTIDE SEQUENCE [LARGE SCALE GENOMIC DNA]</scope>
    <source>
        <strain evidence="9 10">NIES-3715</strain>
    </source>
</reference>
<keyword evidence="10" id="KW-1185">Reference proteome</keyword>
<gene>
    <name evidence="9" type="ORF">CTEN210_08885</name>
</gene>
<protein>
    <recommendedName>
        <fullName evidence="8">RING-type domain-containing protein</fullName>
    </recommendedName>
</protein>
<comment type="caution">
    <text evidence="9">The sequence shown here is derived from an EMBL/GenBank/DDBJ whole genome shotgun (WGS) entry which is preliminary data.</text>
</comment>
<dbReference type="SUPFAM" id="SSF57850">
    <property type="entry name" value="RING/U-box"/>
    <property type="match status" value="1"/>
</dbReference>
<keyword evidence="2 4" id="KW-0863">Zinc-finger</keyword>
<evidence type="ECO:0000256" key="1">
    <source>
        <dbReference type="ARBA" id="ARBA00022723"/>
    </source>
</evidence>
<evidence type="ECO:0000256" key="4">
    <source>
        <dbReference type="PROSITE-ProRule" id="PRU00175"/>
    </source>
</evidence>
<feature type="region of interest" description="Disordered" evidence="5">
    <location>
        <begin position="132"/>
        <end position="165"/>
    </location>
</feature>
<accession>A0AAD3CXH9</accession>
<dbReference type="PANTHER" id="PTHR14155">
    <property type="entry name" value="RING FINGER DOMAIN-CONTAINING"/>
    <property type="match status" value="1"/>
</dbReference>
<dbReference type="InterPro" id="IPR001841">
    <property type="entry name" value="Znf_RING"/>
</dbReference>
<dbReference type="Pfam" id="PF13639">
    <property type="entry name" value="zf-RING_2"/>
    <property type="match status" value="1"/>
</dbReference>
<keyword evidence="6" id="KW-1133">Transmembrane helix</keyword>
<keyword evidence="6" id="KW-0472">Membrane</keyword>
<dbReference type="EMBL" id="BLLK01000045">
    <property type="protein sequence ID" value="GFH52409.1"/>
    <property type="molecule type" value="Genomic_DNA"/>
</dbReference>
<evidence type="ECO:0000256" key="5">
    <source>
        <dbReference type="SAM" id="MobiDB-lite"/>
    </source>
</evidence>
<evidence type="ECO:0000259" key="8">
    <source>
        <dbReference type="PROSITE" id="PS50089"/>
    </source>
</evidence>
<keyword evidence="6" id="KW-0812">Transmembrane</keyword>
<feature type="compositionally biased region" description="Low complexity" evidence="5">
    <location>
        <begin position="132"/>
        <end position="155"/>
    </location>
</feature>
<dbReference type="AlphaFoldDB" id="A0AAD3CXH9"/>
<dbReference type="InterPro" id="IPR013083">
    <property type="entry name" value="Znf_RING/FYVE/PHD"/>
</dbReference>
<sequence>MYTTTKQLVVALLFFAASLDTFVSACRDITVNDGQPWYDKDGPIFNCEWYVPSNCKTFGDSLENFGMTANEACCACGGGTPTVSPSPTTSPYPTPAPPNNDVSSTTKILAVVGAFIGFFIIVGICVKNSSRNSNNNAARSTNLRTRPTQRTPQQTHHAGSSIADERDVRRQFILTNIIHKKVVTKSSQSNDDSNNDSGESVITGTIADNSQSVEIDEGKIIFPHEAIIRERSERIASMRLSLNHDLGSDGDEEQGGDINDKKDDICIETLRSIRSEMNIQLDMDSLDESLYSPRSCPICCEDYVKGDDVAWSKNEECCHAFHTDCIVPWLMDHDDCPMCRCVYVKEGEKDTTDC</sequence>
<dbReference type="PROSITE" id="PS50089">
    <property type="entry name" value="ZF_RING_2"/>
    <property type="match status" value="1"/>
</dbReference>
<evidence type="ECO:0000256" key="6">
    <source>
        <dbReference type="SAM" id="Phobius"/>
    </source>
</evidence>
<dbReference type="GO" id="GO:0008270">
    <property type="term" value="F:zinc ion binding"/>
    <property type="evidence" value="ECO:0007669"/>
    <property type="project" value="UniProtKB-KW"/>
</dbReference>
<feature type="compositionally biased region" description="Low complexity" evidence="5">
    <location>
        <begin position="186"/>
        <end position="197"/>
    </location>
</feature>
<feature type="domain" description="RING-type" evidence="8">
    <location>
        <begin position="296"/>
        <end position="340"/>
    </location>
</feature>
<feature type="transmembrane region" description="Helical" evidence="6">
    <location>
        <begin position="108"/>
        <end position="126"/>
    </location>
</feature>
<name>A0AAD3CXH9_9STRA</name>
<evidence type="ECO:0000313" key="9">
    <source>
        <dbReference type="EMBL" id="GFH52409.1"/>
    </source>
</evidence>
<evidence type="ECO:0000313" key="10">
    <source>
        <dbReference type="Proteomes" id="UP001054902"/>
    </source>
</evidence>
<feature type="region of interest" description="Disordered" evidence="5">
    <location>
        <begin position="184"/>
        <end position="205"/>
    </location>
</feature>
<keyword evidence="1" id="KW-0479">Metal-binding</keyword>
<dbReference type="InterPro" id="IPR053238">
    <property type="entry name" value="RING-H2_zinc_finger"/>
</dbReference>
<dbReference type="Gene3D" id="3.30.40.10">
    <property type="entry name" value="Zinc/RING finger domain, C3HC4 (zinc finger)"/>
    <property type="match status" value="1"/>
</dbReference>
<dbReference type="PANTHER" id="PTHR14155:SF627">
    <property type="entry name" value="OS06G0192800 PROTEIN"/>
    <property type="match status" value="1"/>
</dbReference>